<evidence type="ECO:0000313" key="14">
    <source>
        <dbReference type="EMBL" id="AQS41682.1"/>
    </source>
</evidence>
<keyword evidence="7 9" id="KW-0811">Translocation</keyword>
<dbReference type="Gene3D" id="3.30.70.3400">
    <property type="match status" value="2"/>
</dbReference>
<dbReference type="InterPro" id="IPR048634">
    <property type="entry name" value="SecD_SecF_C"/>
</dbReference>
<dbReference type="EMBL" id="CP017315">
    <property type="protein sequence ID" value="AQS41682.1"/>
    <property type="molecule type" value="Genomic_DNA"/>
</dbReference>
<comment type="subunit">
    <text evidence="10">Forms a complex with SecD. Part of the essential Sec protein translocation apparatus which comprises SecA, SecYEG and auxiliary proteins SecDF-YajC and YidC.</text>
</comment>
<comment type="subunit">
    <text evidence="9">Forms a complex with SecF. Part of the essential Sec protein translocation apparatus which comprises SecA, SecYEG and auxiliary proteins SecDF-YajC and YidC.</text>
</comment>
<evidence type="ECO:0000259" key="11">
    <source>
        <dbReference type="Pfam" id="PF02355"/>
    </source>
</evidence>
<dbReference type="Pfam" id="PF22599">
    <property type="entry name" value="SecDF_P1_head"/>
    <property type="match status" value="1"/>
</dbReference>
<dbReference type="Pfam" id="PF07549">
    <property type="entry name" value="Sec_GG"/>
    <property type="match status" value="2"/>
</dbReference>
<keyword evidence="2 9" id="KW-0813">Transport</keyword>
<evidence type="ECO:0000256" key="5">
    <source>
        <dbReference type="ARBA" id="ARBA00022927"/>
    </source>
</evidence>
<keyword evidence="8 9" id="KW-0472">Membrane</keyword>
<feature type="transmembrane region" description="Helical" evidence="9">
    <location>
        <begin position="764"/>
        <end position="787"/>
    </location>
</feature>
<feature type="domain" description="Protein translocase subunit SecDF P1" evidence="12">
    <location>
        <begin position="157"/>
        <end position="215"/>
    </location>
</feature>
<dbReference type="NCBIfam" id="TIGR00966">
    <property type="entry name" value="transloc_SecF"/>
    <property type="match status" value="1"/>
</dbReference>
<accession>A0A1U9JUX5</accession>
<dbReference type="InterPro" id="IPR022646">
    <property type="entry name" value="SecD/SecF_CS"/>
</dbReference>
<dbReference type="InterPro" id="IPR055344">
    <property type="entry name" value="SecD_SecF_C_bact"/>
</dbReference>
<comment type="caution">
    <text evidence="9">Lacks conserved residue(s) required for the propagation of feature annotation.</text>
</comment>
<evidence type="ECO:0000256" key="10">
    <source>
        <dbReference type="HAMAP-Rule" id="MF_01464"/>
    </source>
</evidence>
<feature type="transmembrane region" description="Helical" evidence="9">
    <location>
        <begin position="690"/>
        <end position="711"/>
    </location>
</feature>
<feature type="transmembrane region" description="Helical" evidence="9">
    <location>
        <begin position="717"/>
        <end position="737"/>
    </location>
</feature>
<dbReference type="GO" id="GO:0005886">
    <property type="term" value="C:plasma membrane"/>
    <property type="evidence" value="ECO:0007669"/>
    <property type="project" value="UniProtKB-SubCell"/>
</dbReference>
<dbReference type="InterPro" id="IPR048631">
    <property type="entry name" value="SecD_1st"/>
</dbReference>
<dbReference type="HAMAP" id="MF_01464_B">
    <property type="entry name" value="SecF_B"/>
    <property type="match status" value="1"/>
</dbReference>
<comment type="similarity">
    <text evidence="10">Belongs to the SecD/SecF family. SecF subfamily.</text>
</comment>
<sequence length="838" mass="92465">MHTPRWLVGLYSIVLVIGTLVALPNFLPRSTMEKLPAWMDTSVTLGLDLRGGSELVLQVDSEAMKHERLNTLRDNVRQKLQDLQIQATRSGISDDTVVVIVPDVAQRQKALAAIKEMVNQITRGYSSTADLAITEQDGKILLTIPQEALDALVSDAVERSIEIIGNRINRYGVTEPSVQRVQADRIQVQLPGVQDPAQVRALLGKTAKMTFRLVYDGDRGNLPDNVHELRQMDRTQPPLPIEDRVLLDGSELDRAEVAQDQLGGNVISFRLKAHGTKEFAAITREYRGRALAIILDDEILMAPTIQAVIPDGQGQISMSRDTPASEIRTSAVLLQAGSLPAQLTVIQERTVGPDLGADAIKMGLYTGIIGFILVAVFIFLLYGFWGLIADIALLLHTLLTFAALSLIQATLTLPGIAGIILGIGIAVDANILINERIREETDKGMGALAALDRGFKHAFHTIVDANVTAVIATILLYFFGTGPIKGFALTMMLGIIISMFTDITIVRIIMHWAVRRWKIKTLNIHSFFSFMPQHTSFRFMNARYIGIGMSVVLSIGALALFFKPGLNYGLDFKGGIQIEVSNKEPLDIEKMRAALGTLDIGEIVLQNVGGDGGIMVRVQQQEGGEEQQTVALERIKQKVMEIYPEAQIPQVEVIGSKISNELAQKGLYAVILATLAMSIYIWWRFEWYFAIGAMATLILDTTKMIGIFVLFQFDFNLTAIAALMTIVGYSINDKVVVYDRMRENLRLFRKTSLREIIDMSINQVLIRCIFTSTTTVLAMLPMAIWGGSAVHNFALPIVIGVVIATSSSIFIAAPILLFLGNWWQIRRNRTAGEERTTG</sequence>
<feature type="transmembrane region" description="Helical" evidence="9">
    <location>
        <begin position="666"/>
        <end position="683"/>
    </location>
</feature>
<dbReference type="InterPro" id="IPR054384">
    <property type="entry name" value="SecDF_P1_head"/>
</dbReference>
<dbReference type="PANTHER" id="PTHR30081">
    <property type="entry name" value="PROTEIN-EXPORT MEMBRANE PROTEIN SEC"/>
    <property type="match status" value="1"/>
</dbReference>
<evidence type="ECO:0000259" key="13">
    <source>
        <dbReference type="Pfam" id="PF22599"/>
    </source>
</evidence>
<keyword evidence="3 9" id="KW-1003">Cell membrane</keyword>
<reference evidence="14 15" key="1">
    <citation type="journal article" date="2010" name="Science">
        <title>Genomic comparison of the ants Camponotus floridanus and Harpegnathos saltator.</title>
        <authorList>
            <person name="Bonasio R."/>
            <person name="Zhang G."/>
            <person name="Ye C."/>
            <person name="Mutti N.S."/>
            <person name="Fang X."/>
            <person name="Qin N."/>
            <person name="Donahue G."/>
            <person name="Yang P."/>
            <person name="Li Q."/>
            <person name="Li C."/>
            <person name="Zhang P."/>
            <person name="Huang Z."/>
            <person name="Berger S.L."/>
            <person name="Reinberg D."/>
            <person name="Wang J."/>
            <person name="Liebig J."/>
        </authorList>
    </citation>
    <scope>NUCLEOTIDE SEQUENCE [LARGE SCALE GENOMIC DNA]</scope>
    <source>
        <strain evidence="14 15">Hsal</strain>
    </source>
</reference>
<dbReference type="NCBIfam" id="TIGR01129">
    <property type="entry name" value="secD"/>
    <property type="match status" value="1"/>
</dbReference>
<comment type="subcellular location">
    <subcellularLocation>
        <location evidence="1 9">Cell membrane</location>
        <topology evidence="1 9">Multi-pass membrane protein</topology>
    </subcellularLocation>
</comment>
<dbReference type="FunFam" id="1.20.1640.10:FF:000004">
    <property type="entry name" value="Protein translocase subunit SecD"/>
    <property type="match status" value="1"/>
</dbReference>
<dbReference type="SUPFAM" id="SSF82866">
    <property type="entry name" value="Multidrug efflux transporter AcrB transmembrane domain"/>
    <property type="match status" value="2"/>
</dbReference>
<feature type="transmembrane region" description="Helical" evidence="9">
    <location>
        <begin position="415"/>
        <end position="433"/>
    </location>
</feature>
<evidence type="ECO:0000259" key="12">
    <source>
        <dbReference type="Pfam" id="PF21760"/>
    </source>
</evidence>
<dbReference type="NCBIfam" id="NF009583">
    <property type="entry name" value="PRK13024.1-3"/>
    <property type="match status" value="1"/>
</dbReference>
<feature type="transmembrane region" description="Helical" evidence="9">
    <location>
        <begin position="544"/>
        <end position="562"/>
    </location>
</feature>
<dbReference type="PRINTS" id="PR01755">
    <property type="entry name" value="SECFTRNLCASE"/>
</dbReference>
<feature type="transmembrane region" description="Helical" evidence="9">
    <location>
        <begin position="362"/>
        <end position="384"/>
    </location>
</feature>
<dbReference type="Proteomes" id="UP000188912">
    <property type="component" value="Chromosome"/>
</dbReference>
<dbReference type="Pfam" id="PF02355">
    <property type="entry name" value="SecD_SecF_C"/>
    <property type="match status" value="2"/>
</dbReference>
<name>A0A1U9JUX5_9HYPH</name>
<evidence type="ECO:0000256" key="7">
    <source>
        <dbReference type="ARBA" id="ARBA00023010"/>
    </source>
</evidence>
<feature type="domain" description="Protein export membrane protein SecD/SecF C-terminal" evidence="11">
    <location>
        <begin position="636"/>
        <end position="821"/>
    </location>
</feature>
<dbReference type="STRING" id="1902579.BHV28_09880"/>
<evidence type="ECO:0000256" key="4">
    <source>
        <dbReference type="ARBA" id="ARBA00022692"/>
    </source>
</evidence>
<keyword evidence="5 9" id="KW-0653">Protein transport</keyword>
<evidence type="ECO:0000313" key="15">
    <source>
        <dbReference type="Proteomes" id="UP000188912"/>
    </source>
</evidence>
<dbReference type="GO" id="GO:0043952">
    <property type="term" value="P:protein transport by the Sec complex"/>
    <property type="evidence" value="ECO:0007669"/>
    <property type="project" value="UniProtKB-UniRule"/>
</dbReference>
<evidence type="ECO:0000256" key="1">
    <source>
        <dbReference type="ARBA" id="ARBA00004651"/>
    </source>
</evidence>
<feature type="transmembrane region" description="Helical" evidence="9">
    <location>
        <begin position="793"/>
        <end position="819"/>
    </location>
</feature>
<dbReference type="KEGG" id="thd:BHV28_09880"/>
<evidence type="ECO:0000256" key="3">
    <source>
        <dbReference type="ARBA" id="ARBA00022475"/>
    </source>
</evidence>
<proteinExistence type="inferred from homology"/>
<dbReference type="GO" id="GO:0065002">
    <property type="term" value="P:intracellular protein transmembrane transport"/>
    <property type="evidence" value="ECO:0007669"/>
    <property type="project" value="UniProtKB-UniRule"/>
</dbReference>
<dbReference type="InterPro" id="IPR022645">
    <property type="entry name" value="SecD/SecF_bac"/>
</dbReference>
<dbReference type="GO" id="GO:0015450">
    <property type="term" value="F:protein-transporting ATPase activity"/>
    <property type="evidence" value="ECO:0007669"/>
    <property type="project" value="InterPro"/>
</dbReference>
<keyword evidence="4 9" id="KW-0812">Transmembrane</keyword>
<dbReference type="InterPro" id="IPR005665">
    <property type="entry name" value="SecF_bac"/>
</dbReference>
<dbReference type="GO" id="GO:0006605">
    <property type="term" value="P:protein targeting"/>
    <property type="evidence" value="ECO:0007669"/>
    <property type="project" value="UniProtKB-UniRule"/>
</dbReference>
<feature type="transmembrane region" description="Helical" evidence="9">
    <location>
        <begin position="486"/>
        <end position="510"/>
    </location>
</feature>
<feature type="transmembrane region" description="Helical" evidence="9">
    <location>
        <begin position="461"/>
        <end position="480"/>
    </location>
</feature>
<organism evidence="14 15">
    <name type="scientific">Candidatus Tokpelaia hoelldobleri</name>
    <dbReference type="NCBI Taxonomy" id="1902579"/>
    <lineage>
        <taxon>Bacteria</taxon>
        <taxon>Pseudomonadati</taxon>
        <taxon>Pseudomonadota</taxon>
        <taxon>Alphaproteobacteria</taxon>
        <taxon>Hyphomicrobiales</taxon>
        <taxon>Candidatus Tokpelaia</taxon>
    </lineage>
</organism>
<comment type="function">
    <text evidence="9">Part of the Sec protein translocase complex. Interacts with the SecYEG preprotein conducting channel. SecDF uses the proton motive force (PMF) to complete protein translocation after the ATP-dependent function of SecA.</text>
</comment>
<comment type="similarity">
    <text evidence="9">Belongs to the SecD/SecF family. SecD subfamily.</text>
</comment>
<dbReference type="PANTHER" id="PTHR30081:SF1">
    <property type="entry name" value="PROTEIN TRANSLOCASE SUBUNIT SECD"/>
    <property type="match status" value="1"/>
</dbReference>
<reference evidence="14 15" key="2">
    <citation type="journal article" date="2016" name="Sci. Rep.">
        <title>The genome of Rhizobiales bacteria in predatory ants reveals urease gene functions but no genes for nitrogen fixation.</title>
        <authorList>
            <person name="Neuvonen M.M."/>
            <person name="Tamarit D."/>
            <person name="Naslund K."/>
            <person name="Liebig J."/>
            <person name="Feldhaar H."/>
            <person name="Moran N.A."/>
            <person name="Guy L."/>
            <person name="Andersson S.G."/>
        </authorList>
    </citation>
    <scope>NUCLEOTIDE SEQUENCE [LARGE SCALE GENOMIC DNA]</scope>
    <source>
        <strain evidence="14 15">Hsal</strain>
    </source>
</reference>
<dbReference type="Gene3D" id="1.20.1640.10">
    <property type="entry name" value="Multidrug efflux transporter AcrB transmembrane domain"/>
    <property type="match status" value="2"/>
</dbReference>
<dbReference type="AlphaFoldDB" id="A0A1U9JUX5"/>
<dbReference type="Gene3D" id="3.30.1360.200">
    <property type="match status" value="1"/>
</dbReference>
<dbReference type="InterPro" id="IPR022813">
    <property type="entry name" value="SecD/SecF_arch_bac"/>
</dbReference>
<dbReference type="HAMAP" id="MF_01463_B">
    <property type="entry name" value="SecD_B"/>
    <property type="match status" value="1"/>
</dbReference>
<gene>
    <name evidence="9 14" type="primary">secD</name>
    <name evidence="10" type="synonym">secF</name>
    <name evidence="14" type="ORF">BHV28_09880</name>
</gene>
<dbReference type="NCBIfam" id="TIGR00916">
    <property type="entry name" value="2A0604s01"/>
    <property type="match status" value="2"/>
</dbReference>
<evidence type="ECO:0000256" key="9">
    <source>
        <dbReference type="HAMAP-Rule" id="MF_01463"/>
    </source>
</evidence>
<keyword evidence="15" id="KW-1185">Reference proteome</keyword>
<evidence type="ECO:0000256" key="2">
    <source>
        <dbReference type="ARBA" id="ARBA00022448"/>
    </source>
</evidence>
<evidence type="ECO:0000256" key="8">
    <source>
        <dbReference type="ARBA" id="ARBA00023136"/>
    </source>
</evidence>
<dbReference type="InterPro" id="IPR005791">
    <property type="entry name" value="SecD"/>
</dbReference>
<feature type="domain" description="Protein export membrane protein SecD/SecF C-terminal" evidence="11">
    <location>
        <begin position="342"/>
        <end position="512"/>
    </location>
</feature>
<keyword evidence="6 9" id="KW-1133">Transmembrane helix</keyword>
<protein>
    <recommendedName>
        <fullName evidence="9 10">Multifunctional fusion protein</fullName>
    </recommendedName>
    <domain>
        <recommendedName>
            <fullName evidence="9">Protein translocase subunit SecD</fullName>
        </recommendedName>
    </domain>
    <domain>
        <recommendedName>
            <fullName evidence="10">Protein-export membrane protein SecF</fullName>
        </recommendedName>
    </domain>
</protein>
<evidence type="ECO:0000256" key="6">
    <source>
        <dbReference type="ARBA" id="ARBA00022989"/>
    </source>
</evidence>
<dbReference type="Pfam" id="PF21760">
    <property type="entry name" value="SecD_1st"/>
    <property type="match status" value="1"/>
</dbReference>
<feature type="domain" description="SecDF P1 head subdomain" evidence="13">
    <location>
        <begin position="233"/>
        <end position="341"/>
    </location>
</feature>